<evidence type="ECO:0000313" key="1">
    <source>
        <dbReference type="EMBL" id="AGD95028.1"/>
    </source>
</evidence>
<gene>
    <name evidence="2" type="primary">qcn22</name>
    <name evidence="1" type="synonym">qncR3</name>
</gene>
<reference evidence="2" key="2">
    <citation type="journal article" date="2013" name="Chem. Biol.">
        <title>Core assembly mechanism of quinocarcin/SF-1739: bimodular complex nonribosomal peptide synthetases for sequential mannich-type reactions.</title>
        <authorList>
            <person name="Hiratsuka T."/>
            <person name="Koketsu K."/>
            <person name="Minami A."/>
            <person name="Kaneko S."/>
            <person name="Yamazaki C."/>
            <person name="Watanabe K."/>
            <person name="Oguri H."/>
            <person name="Oikawa H."/>
        </authorList>
    </citation>
    <scope>NUCLEOTIDE SEQUENCE</scope>
    <source>
        <strain evidence="2">DO-52</strain>
    </source>
</reference>
<evidence type="ECO:0000313" key="2">
    <source>
        <dbReference type="EMBL" id="BAO84871.1"/>
    </source>
</evidence>
<protein>
    <submittedName>
        <fullName evidence="2">Putative regulator component</fullName>
    </submittedName>
</protein>
<sequence length="172" mass="18867">MPHHDRELRRRCRAVLKRLPLPHPFSVEALCRSLAEERGRPLYTHPLPTQAVAAGACGLWLATPAGDHIFSEVGTSRPHQEHIMLHEIGHMLFDHHTVTAGGADPVRALLPDLDGQLVERLLARTSYTTQQEREAEILASLIRIEAAKASVGRRGGMSGLEEALGFGTSHDA</sequence>
<proteinExistence type="predicted"/>
<accession>A0A060NQP8</accession>
<reference evidence="1" key="1">
    <citation type="submission" date="2012-05" db="EMBL/GenBank/DDBJ databases">
        <title>Quinocarcin biosynthetic gene cluster.</title>
        <authorList>
            <person name="Jian X.H."/>
            <person name="Song L.Q."/>
            <person name="Tang G.L."/>
        </authorList>
    </citation>
    <scope>NUCLEOTIDE SEQUENCE</scope>
    <source>
        <strain evidence="1">NRRL 12388</strain>
    </source>
</reference>
<dbReference type="EMBL" id="AB819321">
    <property type="protein sequence ID" value="BAO84871.1"/>
    <property type="molecule type" value="Genomic_DNA"/>
</dbReference>
<name>A0A060NQP8_9ACTN</name>
<dbReference type="EMBL" id="JX021290">
    <property type="protein sequence ID" value="AGD95028.1"/>
    <property type="molecule type" value="Genomic_DNA"/>
</dbReference>
<organism evidence="2">
    <name type="scientific">Streptomyces melanovinaceus</name>
    <dbReference type="NCBI Taxonomy" id="1182637"/>
    <lineage>
        <taxon>Bacteria</taxon>
        <taxon>Bacillati</taxon>
        <taxon>Actinomycetota</taxon>
        <taxon>Actinomycetes</taxon>
        <taxon>Kitasatosporales</taxon>
        <taxon>Streptomycetaceae</taxon>
        <taxon>Streptomyces</taxon>
    </lineage>
</organism>
<dbReference type="AlphaFoldDB" id="A0A060NQP8"/>